<evidence type="ECO:0000259" key="30">
    <source>
        <dbReference type="PROSITE" id="PS50507"/>
    </source>
</evidence>
<comment type="function">
    <text evidence="24">Displays NTPase activity, but no helicase activity. Induces the formation of convoluted membranes derived from the host ER. These remodeled membranes probably form the viral factories that contain the replication complex. Together with NS2 and NS4, initiates the formation of the replication complex.</text>
</comment>
<comment type="catalytic activity">
    <reaction evidence="27">
        <text>a ribonucleoside 5'-triphosphate + H2O = a ribonucleoside 5'-diphosphate + phosphate + H(+)</text>
        <dbReference type="Rhea" id="RHEA:23680"/>
        <dbReference type="ChEBI" id="CHEBI:15377"/>
        <dbReference type="ChEBI" id="CHEBI:15378"/>
        <dbReference type="ChEBI" id="CHEBI:43474"/>
        <dbReference type="ChEBI" id="CHEBI:57930"/>
        <dbReference type="ChEBI" id="CHEBI:61557"/>
        <dbReference type="EC" id="3.6.1.15"/>
    </reaction>
</comment>
<dbReference type="InterPro" id="IPR043128">
    <property type="entry name" value="Rev_trsase/Diguanyl_cyclase"/>
</dbReference>
<dbReference type="GO" id="GO:0039694">
    <property type="term" value="P:viral RNA genome replication"/>
    <property type="evidence" value="ECO:0007669"/>
    <property type="project" value="InterPro"/>
</dbReference>
<comment type="subcellular location">
    <subcellularLocation>
        <location evidence="2">Host cytoplasm</location>
    </subcellularLocation>
    <subcellularLocation>
        <location evidence="3">Virion</location>
    </subcellularLocation>
</comment>
<protein>
    <recommendedName>
        <fullName evidence="4">Genome polyprotein</fullName>
    </recommendedName>
    <alternativeName>
        <fullName evidence="22">p254</fullName>
    </alternativeName>
</protein>
<evidence type="ECO:0000256" key="26">
    <source>
        <dbReference type="ARBA" id="ARBA00046246"/>
    </source>
</evidence>
<dbReference type="InterPro" id="IPR007094">
    <property type="entry name" value="RNA-dir_pol_PSvirus"/>
</dbReference>
<dbReference type="GO" id="GO:0003968">
    <property type="term" value="F:RNA-directed RNA polymerase activity"/>
    <property type="evidence" value="ECO:0007669"/>
    <property type="project" value="UniProtKB-KW"/>
</dbReference>
<evidence type="ECO:0000256" key="1">
    <source>
        <dbReference type="ARBA" id="ARBA00001936"/>
    </source>
</evidence>
<organism evidence="33">
    <name type="scientific">Hare calicivirus Australia-1</name>
    <dbReference type="NCBI Taxonomy" id="2569936"/>
    <lineage>
        <taxon>Viruses</taxon>
        <taxon>Riboviria</taxon>
        <taxon>Orthornavirae</taxon>
        <taxon>Pisuviricota</taxon>
        <taxon>Pisoniviricetes</taxon>
        <taxon>Picornavirales</taxon>
        <taxon>Caliciviridae</taxon>
        <taxon>Lagovirus</taxon>
    </lineage>
</organism>
<evidence type="ECO:0000256" key="19">
    <source>
        <dbReference type="ARBA" id="ARBA00023157"/>
    </source>
</evidence>
<dbReference type="SUPFAM" id="SSF88633">
    <property type="entry name" value="Positive stranded ssRNA viruses"/>
    <property type="match status" value="1"/>
</dbReference>
<keyword evidence="9" id="KW-0645">Protease</keyword>
<dbReference type="Pfam" id="PF20915">
    <property type="entry name" value="VPg"/>
    <property type="match status" value="1"/>
</dbReference>
<evidence type="ECO:0000256" key="3">
    <source>
        <dbReference type="ARBA" id="ARBA00004328"/>
    </source>
</evidence>
<evidence type="ECO:0000256" key="4">
    <source>
        <dbReference type="ARBA" id="ARBA00020107"/>
    </source>
</evidence>
<dbReference type="GO" id="GO:0017111">
    <property type="term" value="F:ribonucleoside triphosphate phosphatase activity"/>
    <property type="evidence" value="ECO:0007669"/>
    <property type="project" value="UniProtKB-EC"/>
</dbReference>
<dbReference type="CDD" id="cd00009">
    <property type="entry name" value="AAA"/>
    <property type="match status" value="1"/>
</dbReference>
<dbReference type="Gene3D" id="4.10.8.20">
    <property type="entry name" value="DNA/RNA polymerases"/>
    <property type="match status" value="1"/>
</dbReference>
<evidence type="ECO:0000256" key="13">
    <source>
        <dbReference type="ARBA" id="ARBA00022801"/>
    </source>
</evidence>
<dbReference type="PROSITE" id="PS51894">
    <property type="entry name" value="CV_3CL_PRO"/>
    <property type="match status" value="1"/>
</dbReference>
<keyword evidence="12" id="KW-0547">Nucleotide-binding</keyword>
<dbReference type="GO" id="GO:0006351">
    <property type="term" value="P:DNA-templated transcription"/>
    <property type="evidence" value="ECO:0007669"/>
    <property type="project" value="InterPro"/>
</dbReference>
<evidence type="ECO:0000256" key="21">
    <source>
        <dbReference type="ARBA" id="ARBA00024666"/>
    </source>
</evidence>
<dbReference type="Gene3D" id="2.60.120.20">
    <property type="match status" value="1"/>
</dbReference>
<keyword evidence="16" id="KW-0067">ATP-binding</keyword>
<accession>A0A4D6I7T3</accession>
<evidence type="ECO:0000256" key="16">
    <source>
        <dbReference type="ARBA" id="ARBA00022840"/>
    </source>
</evidence>
<evidence type="ECO:0000256" key="25">
    <source>
        <dbReference type="ARBA" id="ARBA00046180"/>
    </source>
</evidence>
<feature type="domain" description="SF3 helicase" evidence="31">
    <location>
        <begin position="484"/>
        <end position="644"/>
    </location>
</feature>
<dbReference type="SUPFAM" id="SSF52540">
    <property type="entry name" value="P-loop containing nucleoside triphosphate hydrolases"/>
    <property type="match status" value="1"/>
</dbReference>
<keyword evidence="10" id="KW-0808">Transferase</keyword>
<dbReference type="PROSITE" id="PS50507">
    <property type="entry name" value="RDRP_SSRNA_POS"/>
    <property type="match status" value="1"/>
</dbReference>
<dbReference type="InterPro" id="IPR000605">
    <property type="entry name" value="Helicase_SF3_ssDNA/RNA_vir"/>
</dbReference>
<reference evidence="33" key="1">
    <citation type="submission" date="2018-11" db="EMBL/GenBank/DDBJ databases">
        <title>The discovery of three new hare lagoviruses reveals unexplored viral diversity in this genus.</title>
        <authorList>
            <person name="Mahar J.E."/>
            <person name="Hall R.N."/>
            <person name="Shi M."/>
            <person name="Mourant R."/>
            <person name="Huang N."/>
            <person name="Strive T."/>
            <person name="Holmes E.C."/>
        </authorList>
    </citation>
    <scope>NUCLEOTIDE SEQUENCE</scope>
    <source>
        <strain evidence="33">HaCV-A1/AUS/VIC/JM-29/2017</strain>
    </source>
</reference>
<dbReference type="PROSITE" id="PS51218">
    <property type="entry name" value="SF3_HELICASE_2"/>
    <property type="match status" value="1"/>
</dbReference>
<keyword evidence="6" id="KW-0191">Covalent protein-RNA linkage</keyword>
<feature type="domain" description="RdRp catalytic" evidence="30">
    <location>
        <begin position="1485"/>
        <end position="1609"/>
    </location>
</feature>
<comment type="function">
    <text evidence="26">Probable key protein responsible for the formation of membrane alterations by the virus. Induces the formation of convoluted membranes derived from the host ER. These remodeled membranes probably form the viral factories that contain the replication complex. Together with NS2 and NTPase, initiates the formation of the replication complex.</text>
</comment>
<dbReference type="GO" id="GO:0003723">
    <property type="term" value="F:RNA binding"/>
    <property type="evidence" value="ECO:0007669"/>
    <property type="project" value="InterPro"/>
</dbReference>
<dbReference type="InterPro" id="IPR001205">
    <property type="entry name" value="RNA-dir_pol_C"/>
</dbReference>
<evidence type="ECO:0000256" key="12">
    <source>
        <dbReference type="ARBA" id="ARBA00022741"/>
    </source>
</evidence>
<evidence type="ECO:0000256" key="18">
    <source>
        <dbReference type="ARBA" id="ARBA00022953"/>
    </source>
</evidence>
<dbReference type="Gene3D" id="3.40.50.300">
    <property type="entry name" value="P-loop containing nucleotide triphosphate hydrolases"/>
    <property type="match status" value="1"/>
</dbReference>
<name>A0A4D6I7T3_9CALI</name>
<dbReference type="CDD" id="cd23192">
    <property type="entry name" value="Caliciviridae_RdRp"/>
    <property type="match status" value="1"/>
</dbReference>
<dbReference type="PRINTS" id="PR00916">
    <property type="entry name" value="2CENDOPTASE"/>
</dbReference>
<evidence type="ECO:0000256" key="8">
    <source>
        <dbReference type="ARBA" id="ARBA00022561"/>
    </source>
</evidence>
<dbReference type="GO" id="GO:0019028">
    <property type="term" value="C:viral capsid"/>
    <property type="evidence" value="ECO:0007669"/>
    <property type="project" value="UniProtKB-KW"/>
</dbReference>
<dbReference type="Pfam" id="PF00910">
    <property type="entry name" value="RNA_helicase"/>
    <property type="match status" value="1"/>
</dbReference>
<evidence type="ECO:0000256" key="11">
    <source>
        <dbReference type="ARBA" id="ARBA00022695"/>
    </source>
</evidence>
<comment type="function">
    <text evidence="25">Viral genome-linked protein is covalently linked to the 5'-end of the positive-strand, negative-strand genomic RNAs and subgenomic RNA. Acts as a genome-linked replication primer. May recruit ribosome to viral RNA thereby promoting viral proteins translation. Interacts with host translation initiation complex to allow the translation of viral proteins.</text>
</comment>
<evidence type="ECO:0000256" key="15">
    <source>
        <dbReference type="ARBA" id="ARBA00022807"/>
    </source>
</evidence>
<dbReference type="GO" id="GO:0005524">
    <property type="term" value="F:ATP binding"/>
    <property type="evidence" value="ECO:0007669"/>
    <property type="project" value="UniProtKB-KW"/>
</dbReference>
<sequence length="2330" mass="255042">MAVASRPCGVATSVLPAKKPLSFFSDLGEKSSPRCIQAPGTLAWPVFLDPPYDEEESPETCSKCGKWLNGFGIFALTDLGNVCLCSVPKQVHVNGPCCLCNRIYIRACGRYCTRVLKHYKALNHVIPCAYKPIFEGDVEDLFVELGVPTKMNFTEKELSEQGARVMDRFVDIVEPCLTAEDSRFIDAICEDAGIKEKLECEYGADMIAAARARKDFAKTIKLALADKPKKPNTWFSKIGKLTEFSKSWVRKVVSGVKKVSDPLKTLAAILLCALHNCIAVDTTTMLATFKPVNLLAILLDWTNDLPGFLTTMIRLMELYGVVQSTVNLIVEAVKSFWDKVMCATERCFDLLRRLFDRLEDSVPTGPTAGCLIFMAFVFSTVVGYLPNNNVISNFMKGAGKLTTFAGVLGAIRTLWITINQHMVAKDLTNIQEKVMAVIKMANEASTLSQLEIVSVLCSELEATLTNRCTLPSYNQHMGVLNAAQKAVSDVHLLVVGKINMTKQRPQPVAVIFKGAPGIGKTYLVHRLAKDLGCPHPSNINFGIDHFDSYTGEEVAIADEFNTSGDERWVELFIQMVNTNPCPLNCDKVENKSKVFNSKYLLCTTNSQMVLNATHPRATAFYRRVIIVDVRNKSVEGWQATRHGSKPAKFCYNKDMSHLTFQVYPHNMPSPGFVFVGEKLVKTQVAPREYKYGELLDMIKNEHPDVSFEGATKHAFVYPDVQYEQALLMWKQYFLMYGCTARLAKQFVDDIPYNQVHIAKRSEQLPPGCVAHHCELKYIWRMVPHFALGCVNMTNQLGTDLTQLQLDKITCGVEGITVTTVDNALPFHSQQTLINPSFLKLIWALRRHLRGLRGITQVAGFVWKVMCNPVCAYDTLIRSLTGSATFSEEPVSTTIVCPNCTIQIHTCGGLLIRYSGDPAPTASDNVDRGDQGIDCMTNPNLVSGFSWRQIADLFSTVLSNLCTNHLMNLATMAALGAVATKALQGVKGKTKHGRGARVNLGNDEYDEWQSMRREFNNAHDMSAEEYLELKNRAAMGSDDADAIKFRSWWTNRQLRQDEAHVTVIGRGGVRNEVIRTRVRSAPKGPKTLDDGGFYDNDYEGLPGYMRFNGSGWMIHIGNGLYLSNTHTAKSSMSDIITCSPTTDLCLVKSEPIRSVAQIAEGVPVTDWKRATISTYGLKKTFSDSTKIDVLAYDGPTQTTHGDCGLPLFDETGKIVAIHTGKLLGFSKMCTLIDLTLTKGVYENTNFFCGDPIDYRGLTGFRLCGIEPRPPVSGTRYARVPDVPDCYHTGYRPANLGRSDPDCNSTLMNIAVKNLQVYQQEPKLDRVDTFIERAAADIIGYLRFLTKGERQANLNFHAAFGVLDHSTSCGPFVPGKKVDHIKDGKLDEVLSKHLYKCWSVANSGKALHHVYACGLKDELRPLDKVKVGKKRLLWGCDVGVALCAAAVFHNLCYKLKTVARFGPIAVGIDMTSRDVDNMINQLTSKASDFLCLDYSKWDSTMSPCVVRLAIDILADCCEQTELTKSVVLTLKSLPMTVLDAMIIPTKRGLPSGMPFTSVINSICHWLLWSAAVYKACDEIGLFCSNLYEDAPFFVYGDDGVYSMTPMMVSLLPAILENLRDYGLAPTAADKTEFIDVCPLSKITFLKRSFSMSEIGWLALLDKSSIIRQLEWTKTAKRHMTIEECSDLNKDERGVQLEELQIYAAAHGEDFFKFVSEELVRQQKYTKFSVFDYKTVRNELANRKRVVSVIPDDDFVNVMEGKPRADAPGTATTASVPGTTTDGMDPGAVANTDVVTADNVTASVATAGIGGPPQQASPQESWRVNFFYNDVFTWSVTDAPGNILYTVQHSPQNNPFTSVLSQMYAGWAGGMQFRFIVAGSGIFGGRLVCAIIPPGIEIQPGLEVRQFPHVVIDARSLEPVTITMPDLRPEMYHPTGDPGLVPTLVVSVYNNLINPFGGTTSAIQVTVETRPAEDFEFVLIRAPSSRTVESASPAGLLTTPVLTGAGSDNRWGAQIVGLQPVPGGFSTSNRHWNLNGSTYGWSSPRFSDIDHPSGNASYPSGGATNTIETWYAAVGTATNNPISSIAPDGFPDIAAQPFSGTTIPTGTWVGFGEVWNASNGTPYTGTVQAYEVGFATGAPNNIRPTTTTTGAQLVAKSIYGVAVAQNQTAGLFILSTGIIATPGPQATTYTPQPNAIVTTPGTPTATPVGRNVPIMFSAVVRRAGDINAGAGSSNGTQYGVGSQPLSVTLGLSLTNYSSALQPGQFFVWQLNFASGFMEIGINTDGYFYAGTGSLAAMIDLTELIDVRPVGVRPNTSTLVFNLAGAAATGFAYV</sequence>
<dbReference type="InterPro" id="IPR029053">
    <property type="entry name" value="Viral_coat"/>
</dbReference>
<keyword evidence="19" id="KW-1015">Disulfide bond</keyword>
<evidence type="ECO:0000256" key="2">
    <source>
        <dbReference type="ARBA" id="ARBA00004192"/>
    </source>
</evidence>
<keyword evidence="15" id="KW-0788">Thiol protease</keyword>
<dbReference type="PRINTS" id="PR00918">
    <property type="entry name" value="CALICVIRUSNS"/>
</dbReference>
<feature type="compositionally biased region" description="Low complexity" evidence="29">
    <location>
        <begin position="1764"/>
        <end position="1778"/>
    </location>
</feature>
<evidence type="ECO:0000259" key="32">
    <source>
        <dbReference type="PROSITE" id="PS51894"/>
    </source>
</evidence>
<evidence type="ECO:0000256" key="23">
    <source>
        <dbReference type="ARBA" id="ARBA00045264"/>
    </source>
</evidence>
<evidence type="ECO:0000256" key="7">
    <source>
        <dbReference type="ARBA" id="ARBA00022553"/>
    </source>
</evidence>
<evidence type="ECO:0000256" key="20">
    <source>
        <dbReference type="ARBA" id="ARBA00023200"/>
    </source>
</evidence>
<evidence type="ECO:0000256" key="14">
    <source>
        <dbReference type="ARBA" id="ARBA00022806"/>
    </source>
</evidence>
<comment type="function">
    <text evidence="21">Capsid protein VP60 self assembles to form an icosahedral capsid with a T=3 symmetry, about 35 nm in diameter, and consisting of 180 capsid proteins. A smaller form of capsid with a diameter of 23 nm might be capsid proteins assembled as icosahedron with T=1 symmetry. The capsid encapsulate VP2 proteins and genomic or subgenomic RNA. Attaches virion to target cells by binding histo-blood group antigens, inducing endocytosis of the viral particle. Acidification of the endosome induces conformational change of capsid protein thereby injecting virus genomic RNA into host cytoplasm.</text>
</comment>
<comment type="function">
    <text evidence="23">Together with NTPase and NS4, initiates the formation of the replication complex. Induces the proliferation of the host smooth ER membranes forming long tubular structures. These remodeled membranes probably form the viral factories that contain the replication complex.</text>
</comment>
<evidence type="ECO:0000256" key="29">
    <source>
        <dbReference type="SAM" id="MobiDB-lite"/>
    </source>
</evidence>
<dbReference type="InterPro" id="IPR014759">
    <property type="entry name" value="Helicase_SF3_ssRNA_vir"/>
</dbReference>
<dbReference type="InterPro" id="IPR033703">
    <property type="entry name" value="Rhv-like"/>
</dbReference>
<keyword evidence="11" id="KW-0548">Nucleotidyltransferase</keyword>
<dbReference type="InterPro" id="IPR049434">
    <property type="entry name" value="VPg"/>
</dbReference>
<dbReference type="GO" id="GO:0030430">
    <property type="term" value="C:host cell cytoplasm"/>
    <property type="evidence" value="ECO:0007669"/>
    <property type="project" value="UniProtKB-SubCell"/>
</dbReference>
<dbReference type="Pfam" id="PF00915">
    <property type="entry name" value="Calici_coat"/>
    <property type="match status" value="1"/>
</dbReference>
<dbReference type="GO" id="GO:0003724">
    <property type="term" value="F:RNA helicase activity"/>
    <property type="evidence" value="ECO:0007669"/>
    <property type="project" value="InterPro"/>
</dbReference>
<evidence type="ECO:0000256" key="22">
    <source>
        <dbReference type="ARBA" id="ARBA00032539"/>
    </source>
</evidence>
<dbReference type="Pfam" id="PF03510">
    <property type="entry name" value="Peptidase_C24"/>
    <property type="match status" value="1"/>
</dbReference>
<dbReference type="SUPFAM" id="SSF50494">
    <property type="entry name" value="Trypsin-like serine proteases"/>
    <property type="match status" value="1"/>
</dbReference>
<dbReference type="Gene3D" id="1.10.260.110">
    <property type="match status" value="1"/>
</dbReference>
<keyword evidence="17" id="KW-0946">Virion</keyword>
<evidence type="ECO:0000256" key="5">
    <source>
        <dbReference type="ARBA" id="ARBA00022484"/>
    </source>
</evidence>
<dbReference type="Gene3D" id="1.20.960.20">
    <property type="match status" value="1"/>
</dbReference>
<evidence type="ECO:0000313" key="33">
    <source>
        <dbReference type="EMBL" id="QCC62366.1"/>
    </source>
</evidence>
<dbReference type="Gene3D" id="3.30.70.270">
    <property type="match status" value="1"/>
</dbReference>
<dbReference type="GO" id="GO:0004197">
    <property type="term" value="F:cysteine-type endopeptidase activity"/>
    <property type="evidence" value="ECO:0007669"/>
    <property type="project" value="InterPro"/>
</dbReference>
<evidence type="ECO:0000256" key="6">
    <source>
        <dbReference type="ARBA" id="ARBA00022520"/>
    </source>
</evidence>
<dbReference type="Gene3D" id="6.10.140.320">
    <property type="match status" value="1"/>
</dbReference>
<proteinExistence type="predicted"/>
<dbReference type="Pfam" id="PF00680">
    <property type="entry name" value="RdRP_1"/>
    <property type="match status" value="1"/>
</dbReference>
<evidence type="ECO:0000256" key="10">
    <source>
        <dbReference type="ARBA" id="ARBA00022679"/>
    </source>
</evidence>
<evidence type="ECO:0000256" key="27">
    <source>
        <dbReference type="ARBA" id="ARBA00047631"/>
    </source>
</evidence>
<evidence type="ECO:0000256" key="17">
    <source>
        <dbReference type="ARBA" id="ARBA00022844"/>
    </source>
</evidence>
<dbReference type="GO" id="GO:0006508">
    <property type="term" value="P:proteolysis"/>
    <property type="evidence" value="ECO:0007669"/>
    <property type="project" value="UniProtKB-KW"/>
</dbReference>
<keyword evidence="18" id="KW-0693">Viral RNA replication</keyword>
<feature type="domain" description="Peptidase C24" evidence="32">
    <location>
        <begin position="1099"/>
        <end position="1234"/>
    </location>
</feature>
<dbReference type="InterPro" id="IPR043502">
    <property type="entry name" value="DNA/RNA_pol_sf"/>
</dbReference>
<dbReference type="SUPFAM" id="SSF56672">
    <property type="entry name" value="DNA/RNA polymerases"/>
    <property type="match status" value="1"/>
</dbReference>
<dbReference type="EMBL" id="MK138383">
    <property type="protein sequence ID" value="QCC62366.1"/>
    <property type="molecule type" value="Genomic_RNA"/>
</dbReference>
<evidence type="ECO:0000256" key="24">
    <source>
        <dbReference type="ARBA" id="ARBA00045380"/>
    </source>
</evidence>
<keyword evidence="20" id="KW-1035">Host cytoplasm</keyword>
<dbReference type="CDD" id="cd00205">
    <property type="entry name" value="rhv_like"/>
    <property type="match status" value="1"/>
</dbReference>
<evidence type="ECO:0000256" key="28">
    <source>
        <dbReference type="ARBA" id="ARBA00054946"/>
    </source>
</evidence>
<dbReference type="InterPro" id="IPR004004">
    <property type="entry name" value="Helic/Pol/Pept_Calicivir-typ"/>
</dbReference>
<keyword evidence="7" id="KW-0597">Phosphoprotein</keyword>
<dbReference type="InterPro" id="IPR027417">
    <property type="entry name" value="P-loop_NTPase"/>
</dbReference>
<keyword evidence="5" id="KW-0696">RNA-directed RNA polymerase</keyword>
<evidence type="ECO:0000256" key="9">
    <source>
        <dbReference type="ARBA" id="ARBA00022670"/>
    </source>
</evidence>
<feature type="region of interest" description="Disordered" evidence="29">
    <location>
        <begin position="1757"/>
        <end position="1782"/>
    </location>
</feature>
<keyword evidence="8" id="KW-0167">Capsid protein</keyword>
<keyword evidence="14" id="KW-0347">Helicase</keyword>
<comment type="cofactor">
    <cofactor evidence="1">
        <name>Mn(2+)</name>
        <dbReference type="ChEBI" id="CHEBI:29035"/>
    </cofactor>
</comment>
<keyword evidence="13" id="KW-0378">Hydrolase</keyword>
<comment type="function">
    <text evidence="28">Replicates genomic and antigenomic RNA by recognizing replications specific signals. Also transcribes a subgenomic mRNA by initiating RNA synthesis internally on antigenomic RNA. This sgRNA codes for structural proteins. Catalyzes the covalent attachment VPg with viral RNAs.</text>
</comment>
<dbReference type="InterPro" id="IPR000317">
    <property type="entry name" value="Peptidase_C24"/>
</dbReference>
<dbReference type="InterPro" id="IPR004005">
    <property type="entry name" value="Calicivirus_coat"/>
</dbReference>
<evidence type="ECO:0000259" key="31">
    <source>
        <dbReference type="PROSITE" id="PS51218"/>
    </source>
</evidence>
<dbReference type="InterPro" id="IPR009003">
    <property type="entry name" value="Peptidase_S1_PA"/>
</dbReference>